<feature type="region of interest" description="Disordered" evidence="3">
    <location>
        <begin position="20"/>
        <end position="122"/>
    </location>
</feature>
<feature type="domain" description="DDE Tnp4" evidence="4">
    <location>
        <begin position="256"/>
        <end position="415"/>
    </location>
</feature>
<protein>
    <submittedName>
        <fullName evidence="6">UPF0725 protein</fullName>
    </submittedName>
</protein>
<keyword evidence="7" id="KW-1185">Reference proteome</keyword>
<evidence type="ECO:0000313" key="7">
    <source>
        <dbReference type="Proteomes" id="UP001219518"/>
    </source>
</evidence>
<dbReference type="Pfam" id="PF13359">
    <property type="entry name" value="DDE_Tnp_4"/>
    <property type="match status" value="1"/>
</dbReference>
<name>A0AAE1LPD0_9NEOP</name>
<feature type="compositionally biased region" description="Pro residues" evidence="3">
    <location>
        <begin position="111"/>
        <end position="122"/>
    </location>
</feature>
<organism evidence="6 7">
    <name type="scientific">Frankliniella fusca</name>
    <dbReference type="NCBI Taxonomy" id="407009"/>
    <lineage>
        <taxon>Eukaryota</taxon>
        <taxon>Metazoa</taxon>
        <taxon>Ecdysozoa</taxon>
        <taxon>Arthropoda</taxon>
        <taxon>Hexapoda</taxon>
        <taxon>Insecta</taxon>
        <taxon>Pterygota</taxon>
        <taxon>Neoptera</taxon>
        <taxon>Paraneoptera</taxon>
        <taxon>Thysanoptera</taxon>
        <taxon>Terebrantia</taxon>
        <taxon>Thripoidea</taxon>
        <taxon>Thripidae</taxon>
        <taxon>Frankliniella</taxon>
    </lineage>
</organism>
<dbReference type="InterPro" id="IPR027806">
    <property type="entry name" value="HARBI1_dom"/>
</dbReference>
<comment type="cofactor">
    <cofactor evidence="1">
        <name>a divalent metal cation</name>
        <dbReference type="ChEBI" id="CHEBI:60240"/>
    </cofactor>
</comment>
<keyword evidence="2" id="KW-0479">Metal-binding</keyword>
<sequence length="426" mass="48097">MGKVITDSDRVCKDHFQDSHFFPQASPAPGKKKILKKNVVPSRKIPVRTHDKVEKSPQKRARESRKRRANARAEARSSLENRDAESNSDVDISNEIPDSNNNMDRADLGPPAEPPHENAPPPIQFIEMGSQTPKLSLLILLKDASMLYTFTGIPSFELLEVITECALEVPPDTAKMILPMKLRILLTFTKLKLNLSYTALSVLFDITDKTCRNYFKDTILILAKVLKDIIYLPSKEETLQNMPKCFRKYWRTRSVLDCAEIPVEKPKCLKERILYYSHYKGRLTVKFCVGVSPGGMLTFISKCFGGRASDKKIVVHSGILDQLEFNDGVMVDKGFMIEEECLVRNLFLYRPPFLSKKKTLSKAEALNTAEIAGARVHVERAIKNLRDFDILVDQISLNLLPFINDILVVCGALVNLSAPVLAMDKF</sequence>
<gene>
    <name evidence="6" type="ORF">KUF71_014263</name>
</gene>
<evidence type="ECO:0000256" key="3">
    <source>
        <dbReference type="SAM" id="MobiDB-lite"/>
    </source>
</evidence>
<proteinExistence type="predicted"/>
<dbReference type="Proteomes" id="UP001219518">
    <property type="component" value="Unassembled WGS sequence"/>
</dbReference>
<evidence type="ECO:0000313" key="6">
    <source>
        <dbReference type="EMBL" id="KAK3926014.1"/>
    </source>
</evidence>
<evidence type="ECO:0000256" key="1">
    <source>
        <dbReference type="ARBA" id="ARBA00001968"/>
    </source>
</evidence>
<feature type="compositionally biased region" description="Polar residues" evidence="3">
    <location>
        <begin position="87"/>
        <end position="103"/>
    </location>
</feature>
<dbReference type="Pfam" id="PF13613">
    <property type="entry name" value="HTH_Tnp_4"/>
    <property type="match status" value="1"/>
</dbReference>
<evidence type="ECO:0000256" key="2">
    <source>
        <dbReference type="ARBA" id="ARBA00022723"/>
    </source>
</evidence>
<evidence type="ECO:0000259" key="4">
    <source>
        <dbReference type="Pfam" id="PF13359"/>
    </source>
</evidence>
<comment type="caution">
    <text evidence="6">The sequence shown here is derived from an EMBL/GenBank/DDBJ whole genome shotgun (WGS) entry which is preliminary data.</text>
</comment>
<reference evidence="6" key="2">
    <citation type="journal article" date="2023" name="BMC Genomics">
        <title>Pest status, molecular evolution, and epigenetic factors derived from the genome assembly of Frankliniella fusca, a thysanopteran phytovirus vector.</title>
        <authorList>
            <person name="Catto M.A."/>
            <person name="Labadie P.E."/>
            <person name="Jacobson A.L."/>
            <person name="Kennedy G.G."/>
            <person name="Srinivasan R."/>
            <person name="Hunt B.G."/>
        </authorList>
    </citation>
    <scope>NUCLEOTIDE SEQUENCE</scope>
    <source>
        <strain evidence="6">PL_HMW_Pooled</strain>
    </source>
</reference>
<accession>A0AAE1LPD0</accession>
<dbReference type="AlphaFoldDB" id="A0AAE1LPD0"/>
<feature type="compositionally biased region" description="Basic and acidic residues" evidence="3">
    <location>
        <begin position="71"/>
        <end position="85"/>
    </location>
</feature>
<dbReference type="EMBL" id="JAHWGI010001242">
    <property type="protein sequence ID" value="KAK3926014.1"/>
    <property type="molecule type" value="Genomic_DNA"/>
</dbReference>
<dbReference type="GO" id="GO:0046872">
    <property type="term" value="F:metal ion binding"/>
    <property type="evidence" value="ECO:0007669"/>
    <property type="project" value="UniProtKB-KW"/>
</dbReference>
<dbReference type="InterPro" id="IPR027805">
    <property type="entry name" value="Transposase_HTH_dom"/>
</dbReference>
<evidence type="ECO:0000259" key="5">
    <source>
        <dbReference type="Pfam" id="PF13613"/>
    </source>
</evidence>
<dbReference type="PANTHER" id="PTHR23080">
    <property type="entry name" value="THAP DOMAIN PROTEIN"/>
    <property type="match status" value="1"/>
</dbReference>
<feature type="compositionally biased region" description="Basic and acidic residues" evidence="3">
    <location>
        <begin position="48"/>
        <end position="61"/>
    </location>
</feature>
<feature type="domain" description="Transposase Helix-turn-helix" evidence="5">
    <location>
        <begin position="178"/>
        <end position="227"/>
    </location>
</feature>
<reference evidence="6" key="1">
    <citation type="submission" date="2021-07" db="EMBL/GenBank/DDBJ databases">
        <authorList>
            <person name="Catto M.A."/>
            <person name="Jacobson A."/>
            <person name="Kennedy G."/>
            <person name="Labadie P."/>
            <person name="Hunt B.G."/>
            <person name="Srinivasan R."/>
        </authorList>
    </citation>
    <scope>NUCLEOTIDE SEQUENCE</scope>
    <source>
        <strain evidence="6">PL_HMW_Pooled</strain>
        <tissue evidence="6">Head</tissue>
    </source>
</reference>
<dbReference type="PANTHER" id="PTHR23080:SF141">
    <property type="entry name" value="TRANSPOSASE HELIX-TURN-HELIX DOMAIN-CONTAINING PROTEIN"/>
    <property type="match status" value="1"/>
</dbReference>